<name>A0ABQ9YYI6_9CRUS</name>
<keyword evidence="4" id="KW-0472">Membrane</keyword>
<dbReference type="EMBL" id="JAOYFB010000002">
    <property type="protein sequence ID" value="KAK4005717.1"/>
    <property type="molecule type" value="Genomic_DNA"/>
</dbReference>
<feature type="domain" description="Fatty acid hydroxylase" evidence="5">
    <location>
        <begin position="83"/>
        <end position="192"/>
    </location>
</feature>
<accession>A0ABQ9YYI6</accession>
<evidence type="ECO:0000313" key="7">
    <source>
        <dbReference type="Proteomes" id="UP001234178"/>
    </source>
</evidence>
<evidence type="ECO:0000256" key="2">
    <source>
        <dbReference type="ARBA" id="ARBA00022692"/>
    </source>
</evidence>
<keyword evidence="3" id="KW-1133">Transmembrane helix</keyword>
<dbReference type="Pfam" id="PF04116">
    <property type="entry name" value="FA_hydroxylase"/>
    <property type="match status" value="1"/>
</dbReference>
<dbReference type="PANTHER" id="PTHR11863">
    <property type="entry name" value="STEROL DESATURASE"/>
    <property type="match status" value="1"/>
</dbReference>
<keyword evidence="2" id="KW-0812">Transmembrane</keyword>
<evidence type="ECO:0000256" key="1">
    <source>
        <dbReference type="ARBA" id="ARBA00004370"/>
    </source>
</evidence>
<sequence length="198" mass="23313">MVALLSLNRVWNLKTVLGIQIEIGWNKILDRIGDDRFNLYVYVVSREFIQSMLRGGSLFHLWLLFPNVQWNCSSGSRSPNSTRAQHRLLYKWTHKWHHEWSTPVALSSMYNHPLDQLIGNILPVSIGLALTNSHFFTQWLWFTWSAMRSLNDHSGYRLFAFPSPVRHDFHHQKSTEYFAVWAWGPLDYLHGTDKVFRA</sequence>
<reference evidence="6 7" key="1">
    <citation type="journal article" date="2023" name="Nucleic Acids Res.">
        <title>The hologenome of Daphnia magna reveals possible DNA methylation and microbiome-mediated evolution of the host genome.</title>
        <authorList>
            <person name="Chaturvedi A."/>
            <person name="Li X."/>
            <person name="Dhandapani V."/>
            <person name="Marshall H."/>
            <person name="Kissane S."/>
            <person name="Cuenca-Cambronero M."/>
            <person name="Asole G."/>
            <person name="Calvet F."/>
            <person name="Ruiz-Romero M."/>
            <person name="Marangio P."/>
            <person name="Guigo R."/>
            <person name="Rago D."/>
            <person name="Mirbahai L."/>
            <person name="Eastwood N."/>
            <person name="Colbourne J.K."/>
            <person name="Zhou J."/>
            <person name="Mallon E."/>
            <person name="Orsini L."/>
        </authorList>
    </citation>
    <scope>NUCLEOTIDE SEQUENCE [LARGE SCALE GENOMIC DNA]</scope>
    <source>
        <strain evidence="6">LRV0_1</strain>
    </source>
</reference>
<proteinExistence type="predicted"/>
<comment type="subcellular location">
    <subcellularLocation>
        <location evidence="1">Membrane</location>
    </subcellularLocation>
</comment>
<gene>
    <name evidence="6" type="ORF">OUZ56_010792</name>
</gene>
<keyword evidence="7" id="KW-1185">Reference proteome</keyword>
<evidence type="ECO:0000256" key="3">
    <source>
        <dbReference type="ARBA" id="ARBA00022989"/>
    </source>
</evidence>
<dbReference type="InterPro" id="IPR050307">
    <property type="entry name" value="Sterol_Desaturase_Related"/>
</dbReference>
<evidence type="ECO:0000259" key="5">
    <source>
        <dbReference type="Pfam" id="PF04116"/>
    </source>
</evidence>
<evidence type="ECO:0000313" key="6">
    <source>
        <dbReference type="EMBL" id="KAK4005717.1"/>
    </source>
</evidence>
<comment type="caution">
    <text evidence="6">The sequence shown here is derived from an EMBL/GenBank/DDBJ whole genome shotgun (WGS) entry which is preliminary data.</text>
</comment>
<dbReference type="Proteomes" id="UP001234178">
    <property type="component" value="Unassembled WGS sequence"/>
</dbReference>
<evidence type="ECO:0000256" key="4">
    <source>
        <dbReference type="ARBA" id="ARBA00023136"/>
    </source>
</evidence>
<dbReference type="InterPro" id="IPR006694">
    <property type="entry name" value="Fatty_acid_hydroxylase"/>
</dbReference>
<organism evidence="6 7">
    <name type="scientific">Daphnia magna</name>
    <dbReference type="NCBI Taxonomy" id="35525"/>
    <lineage>
        <taxon>Eukaryota</taxon>
        <taxon>Metazoa</taxon>
        <taxon>Ecdysozoa</taxon>
        <taxon>Arthropoda</taxon>
        <taxon>Crustacea</taxon>
        <taxon>Branchiopoda</taxon>
        <taxon>Diplostraca</taxon>
        <taxon>Cladocera</taxon>
        <taxon>Anomopoda</taxon>
        <taxon>Daphniidae</taxon>
        <taxon>Daphnia</taxon>
    </lineage>
</organism>
<protein>
    <recommendedName>
        <fullName evidence="5">Fatty acid hydroxylase domain-containing protein</fullName>
    </recommendedName>
</protein>